<protein>
    <submittedName>
        <fullName evidence="2">Uncharacterized protein</fullName>
    </submittedName>
</protein>
<feature type="non-terminal residue" evidence="2">
    <location>
        <position position="1"/>
    </location>
</feature>
<gene>
    <name evidence="2" type="ORF">NPIL_261301</name>
</gene>
<sequence>TERSASTKRDLPVPKRDLPVPKRDLPVHRRGICAPAVPEGASRRGICQYEEGFASTEKKVASTEERLPLKKIYCAEEDLPVPKGFARSTEEVGKMTKWLDNKDNNKSSPSNSLG</sequence>
<dbReference type="AlphaFoldDB" id="A0A8X6TM34"/>
<evidence type="ECO:0000313" key="2">
    <source>
        <dbReference type="EMBL" id="GFT25320.1"/>
    </source>
</evidence>
<name>A0A8X6TM34_NEPPI</name>
<organism evidence="2 3">
    <name type="scientific">Nephila pilipes</name>
    <name type="common">Giant wood spider</name>
    <name type="synonym">Nephila maculata</name>
    <dbReference type="NCBI Taxonomy" id="299642"/>
    <lineage>
        <taxon>Eukaryota</taxon>
        <taxon>Metazoa</taxon>
        <taxon>Ecdysozoa</taxon>
        <taxon>Arthropoda</taxon>
        <taxon>Chelicerata</taxon>
        <taxon>Arachnida</taxon>
        <taxon>Araneae</taxon>
        <taxon>Araneomorphae</taxon>
        <taxon>Entelegynae</taxon>
        <taxon>Araneoidea</taxon>
        <taxon>Nephilidae</taxon>
        <taxon>Nephila</taxon>
    </lineage>
</organism>
<feature type="region of interest" description="Disordered" evidence="1">
    <location>
        <begin position="1"/>
        <end position="24"/>
    </location>
</feature>
<keyword evidence="3" id="KW-1185">Reference proteome</keyword>
<dbReference type="EMBL" id="BMAW01060263">
    <property type="protein sequence ID" value="GFT25320.1"/>
    <property type="molecule type" value="Genomic_DNA"/>
</dbReference>
<reference evidence="2" key="1">
    <citation type="submission" date="2020-08" db="EMBL/GenBank/DDBJ databases">
        <title>Multicomponent nature underlies the extraordinary mechanical properties of spider dragline silk.</title>
        <authorList>
            <person name="Kono N."/>
            <person name="Nakamura H."/>
            <person name="Mori M."/>
            <person name="Yoshida Y."/>
            <person name="Ohtoshi R."/>
            <person name="Malay A.D."/>
            <person name="Moran D.A.P."/>
            <person name="Tomita M."/>
            <person name="Numata K."/>
            <person name="Arakawa K."/>
        </authorList>
    </citation>
    <scope>NUCLEOTIDE SEQUENCE</scope>
</reference>
<proteinExistence type="predicted"/>
<accession>A0A8X6TM34</accession>
<dbReference type="Proteomes" id="UP000887013">
    <property type="component" value="Unassembled WGS sequence"/>
</dbReference>
<comment type="caution">
    <text evidence="2">The sequence shown here is derived from an EMBL/GenBank/DDBJ whole genome shotgun (WGS) entry which is preliminary data.</text>
</comment>
<evidence type="ECO:0000256" key="1">
    <source>
        <dbReference type="SAM" id="MobiDB-lite"/>
    </source>
</evidence>
<evidence type="ECO:0000313" key="3">
    <source>
        <dbReference type="Proteomes" id="UP000887013"/>
    </source>
</evidence>